<keyword evidence="2" id="KW-1185">Reference proteome</keyword>
<dbReference type="InterPro" id="IPR004242">
    <property type="entry name" value="Transposase_21"/>
</dbReference>
<comment type="caution">
    <text evidence="1">The sequence shown here is derived from an EMBL/GenBank/DDBJ whole genome shotgun (WGS) entry which is preliminary data.</text>
</comment>
<dbReference type="Pfam" id="PF02992">
    <property type="entry name" value="Transposase_21"/>
    <property type="match status" value="1"/>
</dbReference>
<name>A0A0V0WEW6_9BILA</name>
<feature type="non-terminal residue" evidence="1">
    <location>
        <position position="45"/>
    </location>
</feature>
<accession>A0A0V0WEW6</accession>
<gene>
    <name evidence="1" type="ORF">T12_16555</name>
</gene>
<dbReference type="PROSITE" id="PS51257">
    <property type="entry name" value="PROKAR_LIPOPROTEIN"/>
    <property type="match status" value="1"/>
</dbReference>
<reference evidence="1 2" key="1">
    <citation type="submission" date="2015-01" db="EMBL/GenBank/DDBJ databases">
        <title>Evolution of Trichinella species and genotypes.</title>
        <authorList>
            <person name="Korhonen P.K."/>
            <person name="Edoardo P."/>
            <person name="Giuseppe L.R."/>
            <person name="Gasser R.B."/>
        </authorList>
    </citation>
    <scope>NUCLEOTIDE SEQUENCE [LARGE SCALE GENOMIC DNA]</scope>
    <source>
        <strain evidence="1">ISS2496</strain>
    </source>
</reference>
<evidence type="ECO:0000313" key="2">
    <source>
        <dbReference type="Proteomes" id="UP000054783"/>
    </source>
</evidence>
<sequence>MRDALLTTMHDYLGYGYLAGQVVHGFSGCVRCMDDTTYRQLDRDP</sequence>
<dbReference type="EMBL" id="JYDQ01005673">
    <property type="protein sequence ID" value="KRX74151.1"/>
    <property type="molecule type" value="Genomic_DNA"/>
</dbReference>
<organism evidence="1 2">
    <name type="scientific">Trichinella patagoniensis</name>
    <dbReference type="NCBI Taxonomy" id="990121"/>
    <lineage>
        <taxon>Eukaryota</taxon>
        <taxon>Metazoa</taxon>
        <taxon>Ecdysozoa</taxon>
        <taxon>Nematoda</taxon>
        <taxon>Enoplea</taxon>
        <taxon>Dorylaimia</taxon>
        <taxon>Trichinellida</taxon>
        <taxon>Trichinellidae</taxon>
        <taxon>Trichinella</taxon>
    </lineage>
</organism>
<proteinExistence type="predicted"/>
<dbReference type="Proteomes" id="UP000054783">
    <property type="component" value="Unassembled WGS sequence"/>
</dbReference>
<protein>
    <submittedName>
        <fullName evidence="1">Uncharacterized protein</fullName>
    </submittedName>
</protein>
<evidence type="ECO:0000313" key="1">
    <source>
        <dbReference type="EMBL" id="KRX74151.1"/>
    </source>
</evidence>
<dbReference type="AlphaFoldDB" id="A0A0V0WEW6"/>